<dbReference type="Gene3D" id="3.60.110.10">
    <property type="entry name" value="Carbon-nitrogen hydrolase"/>
    <property type="match status" value="1"/>
</dbReference>
<organism evidence="3 4">
    <name type="scientific">Streptomyces polygonati</name>
    <dbReference type="NCBI Taxonomy" id="1617087"/>
    <lineage>
        <taxon>Bacteria</taxon>
        <taxon>Bacillati</taxon>
        <taxon>Actinomycetota</taxon>
        <taxon>Actinomycetes</taxon>
        <taxon>Kitasatosporales</taxon>
        <taxon>Streptomycetaceae</taxon>
        <taxon>Streptomyces</taxon>
    </lineage>
</organism>
<evidence type="ECO:0000313" key="3">
    <source>
        <dbReference type="EMBL" id="MFC4034249.1"/>
    </source>
</evidence>
<keyword evidence="3" id="KW-0378">Hydrolase</keyword>
<dbReference type="EMBL" id="JBHSBB010000014">
    <property type="protein sequence ID" value="MFC4034249.1"/>
    <property type="molecule type" value="Genomic_DNA"/>
</dbReference>
<comment type="similarity">
    <text evidence="1">Belongs to the carbon-nitrogen hydrolase superfamily. NIT1/NIT2 family.</text>
</comment>
<protein>
    <submittedName>
        <fullName evidence="3">Carbon-nitrogen family hydrolase</fullName>
    </submittedName>
</protein>
<dbReference type="SUPFAM" id="SSF56317">
    <property type="entry name" value="Carbon-nitrogen hydrolase"/>
    <property type="match status" value="1"/>
</dbReference>
<gene>
    <name evidence="3" type="ORF">ACFO3J_22630</name>
</gene>
<accession>A0ABV8HQF6</accession>
<dbReference type="CDD" id="cd07583">
    <property type="entry name" value="nitrilase_5"/>
    <property type="match status" value="1"/>
</dbReference>
<evidence type="ECO:0000259" key="2">
    <source>
        <dbReference type="PROSITE" id="PS50263"/>
    </source>
</evidence>
<evidence type="ECO:0000256" key="1">
    <source>
        <dbReference type="ARBA" id="ARBA00010613"/>
    </source>
</evidence>
<dbReference type="PROSITE" id="PS01227">
    <property type="entry name" value="UPF0012"/>
    <property type="match status" value="1"/>
</dbReference>
<reference evidence="4" key="1">
    <citation type="journal article" date="2019" name="Int. J. Syst. Evol. Microbiol.">
        <title>The Global Catalogue of Microorganisms (GCM) 10K type strain sequencing project: providing services to taxonomists for standard genome sequencing and annotation.</title>
        <authorList>
            <consortium name="The Broad Institute Genomics Platform"/>
            <consortium name="The Broad Institute Genome Sequencing Center for Infectious Disease"/>
            <person name="Wu L."/>
            <person name="Ma J."/>
        </authorList>
    </citation>
    <scope>NUCLEOTIDE SEQUENCE [LARGE SCALE GENOMIC DNA]</scope>
    <source>
        <strain evidence="4">CGMCC 4.7237</strain>
    </source>
</reference>
<dbReference type="GO" id="GO:0016787">
    <property type="term" value="F:hydrolase activity"/>
    <property type="evidence" value="ECO:0007669"/>
    <property type="project" value="UniProtKB-KW"/>
</dbReference>
<feature type="domain" description="CN hydrolase" evidence="2">
    <location>
        <begin position="1"/>
        <end position="240"/>
    </location>
</feature>
<name>A0ABV8HQF6_9ACTN</name>
<proteinExistence type="inferred from homology"/>
<sequence>MRATLVQIDVDPEETVGDRRERVAALVRAQSGADLVVLPELWPVGAFAADSFASRAEPVDGGPTAAAMSDAARAAGVWLHAGSIVERDPAGPLYNTSLLFAPDGGLRAVYRKIHRFGFDQGEAVLMAAGDRVVTAGLPDAVLGLATCYDLRFPELFRLLVDAGAQVIVLPAGWPARRLAHWRILVQARAVESQAYVLACGTAGTHAGIEQAGHSMVVDPWGEVLAEAGPGEQLLTVDLDPARVTSTRVDFPVLRDRVLGLPEPSPGAAPLPGS</sequence>
<dbReference type="InterPro" id="IPR003010">
    <property type="entry name" value="C-N_Hydrolase"/>
</dbReference>
<dbReference type="InterPro" id="IPR001110">
    <property type="entry name" value="UPF0012_CS"/>
</dbReference>
<keyword evidence="4" id="KW-1185">Reference proteome</keyword>
<dbReference type="PANTHER" id="PTHR23088">
    <property type="entry name" value="NITRILASE-RELATED"/>
    <property type="match status" value="1"/>
</dbReference>
<dbReference type="PANTHER" id="PTHR23088:SF27">
    <property type="entry name" value="DEAMINATED GLUTATHIONE AMIDASE"/>
    <property type="match status" value="1"/>
</dbReference>
<comment type="caution">
    <text evidence="3">The sequence shown here is derived from an EMBL/GenBank/DDBJ whole genome shotgun (WGS) entry which is preliminary data.</text>
</comment>
<dbReference type="PROSITE" id="PS50263">
    <property type="entry name" value="CN_HYDROLASE"/>
    <property type="match status" value="1"/>
</dbReference>
<evidence type="ECO:0000313" key="4">
    <source>
        <dbReference type="Proteomes" id="UP001595765"/>
    </source>
</evidence>
<dbReference type="Proteomes" id="UP001595765">
    <property type="component" value="Unassembled WGS sequence"/>
</dbReference>
<dbReference type="Pfam" id="PF00795">
    <property type="entry name" value="CN_hydrolase"/>
    <property type="match status" value="1"/>
</dbReference>
<dbReference type="RefSeq" id="WP_386432054.1">
    <property type="nucleotide sequence ID" value="NZ_JBHSBB010000014.1"/>
</dbReference>
<dbReference type="InterPro" id="IPR036526">
    <property type="entry name" value="C-N_Hydrolase_sf"/>
</dbReference>